<dbReference type="Pfam" id="PF00239">
    <property type="entry name" value="Resolvase"/>
    <property type="match status" value="1"/>
</dbReference>
<dbReference type="PANTHER" id="PTHR30461">
    <property type="entry name" value="DNA-INVERTASE FROM LAMBDOID PROPHAGE"/>
    <property type="match status" value="1"/>
</dbReference>
<dbReference type="CDD" id="cd00338">
    <property type="entry name" value="Ser_Recombinase"/>
    <property type="match status" value="1"/>
</dbReference>
<evidence type="ECO:0000259" key="2">
    <source>
        <dbReference type="PROSITE" id="PS51736"/>
    </source>
</evidence>
<dbReference type="Gene3D" id="3.90.1750.20">
    <property type="entry name" value="Putative Large Serine Recombinase, Chain B, Domain 2"/>
    <property type="match status" value="1"/>
</dbReference>
<keyword evidence="5" id="KW-1185">Reference proteome</keyword>
<reference evidence="4" key="1">
    <citation type="journal article" date="2014" name="Int. J. Syst. Evol. Microbiol.">
        <title>Complete genome sequence of Corynebacterium casei LMG S-19264T (=DSM 44701T), isolated from a smear-ripened cheese.</title>
        <authorList>
            <consortium name="US DOE Joint Genome Institute (JGI-PGF)"/>
            <person name="Walter F."/>
            <person name="Albersmeier A."/>
            <person name="Kalinowski J."/>
            <person name="Ruckert C."/>
        </authorList>
    </citation>
    <scope>NUCLEOTIDE SEQUENCE</scope>
    <source>
        <strain evidence="4">JCM 5016</strain>
    </source>
</reference>
<protein>
    <submittedName>
        <fullName evidence="4">Uncharacterized protein</fullName>
    </submittedName>
</protein>
<dbReference type="PROSITE" id="PS51737">
    <property type="entry name" value="RECOMBINASE_DNA_BIND"/>
    <property type="match status" value="1"/>
</dbReference>
<dbReference type="Proteomes" id="UP000623010">
    <property type="component" value="Unassembled WGS sequence"/>
</dbReference>
<dbReference type="InterPro" id="IPR006119">
    <property type="entry name" value="Resolv_N"/>
</dbReference>
<sequence>MVSMSITTATSPNERLNVDYARVSNDDLGAAEGVGSQHQDNEEFAEEIGHPLAATYQDNSLSAFNGRERPEFLRLLSDVAAGLIAVVIVWHADRLTRDVQEGLNIIKLFRAHGVRLFSVQKGGEYHLSRASGRAEFIADINQAQKESGHKGERVALARKRQARTGAYGGGIRRFGWGVPTGRVRSKCVNPKAPLSEREYVDVPVLDMTRHRPEEAAEIRRWAEELLATGGNMAQLLAGIRKRGVKTVSEADGRVLKRGGRVVEHGGWDSKTIRRILTSPRVSGHVVYRGEVIRWGAYDPIIPEETRQALITLLTDPARVTTPGNVPKWLVSKIAVCGYCRMGVVTARGGSRSKGITYRCNTCHKGNQLAELVDEYITAVACERLSRDDLAELIKPPRPGVDIAALRQEMTELQQKKTQASLSYARGGIDLEMLETIKATTDKRIAKIRSTLAEATAATPLADFLETGSVEAAYAVWQSKSIGRRREIVRLLMDIVLLKGAAYHLDPDTIVITPKRPSAGVASHHGPAGVTDATDGPGRGV</sequence>
<evidence type="ECO:0000256" key="1">
    <source>
        <dbReference type="SAM" id="MobiDB-lite"/>
    </source>
</evidence>
<dbReference type="Gene3D" id="3.40.50.1390">
    <property type="entry name" value="Resolvase, N-terminal catalytic domain"/>
    <property type="match status" value="1"/>
</dbReference>
<reference evidence="4" key="2">
    <citation type="submission" date="2020-09" db="EMBL/GenBank/DDBJ databases">
        <authorList>
            <person name="Sun Q."/>
            <person name="Ohkuma M."/>
        </authorList>
    </citation>
    <scope>NUCLEOTIDE SEQUENCE</scope>
    <source>
        <strain evidence="4">JCM 5016</strain>
    </source>
</reference>
<dbReference type="SUPFAM" id="SSF53041">
    <property type="entry name" value="Resolvase-like"/>
    <property type="match status" value="1"/>
</dbReference>
<organism evidence="4 5">
    <name type="scientific">Streptomyces echinoruber</name>
    <dbReference type="NCBI Taxonomy" id="68898"/>
    <lineage>
        <taxon>Bacteria</taxon>
        <taxon>Bacillati</taxon>
        <taxon>Actinomycetota</taxon>
        <taxon>Actinomycetes</taxon>
        <taxon>Kitasatosporales</taxon>
        <taxon>Streptomycetaceae</taxon>
        <taxon>Streptomyces</taxon>
    </lineage>
</organism>
<evidence type="ECO:0000313" key="5">
    <source>
        <dbReference type="Proteomes" id="UP000623010"/>
    </source>
</evidence>
<dbReference type="InterPro" id="IPR038109">
    <property type="entry name" value="DNA_bind_recomb_sf"/>
</dbReference>
<dbReference type="Pfam" id="PF07508">
    <property type="entry name" value="Recombinase"/>
    <property type="match status" value="1"/>
</dbReference>
<feature type="region of interest" description="Disordered" evidence="1">
    <location>
        <begin position="515"/>
        <end position="540"/>
    </location>
</feature>
<dbReference type="PROSITE" id="PS51736">
    <property type="entry name" value="RECOMBINASES_3"/>
    <property type="match status" value="1"/>
</dbReference>
<evidence type="ECO:0000259" key="3">
    <source>
        <dbReference type="PROSITE" id="PS51737"/>
    </source>
</evidence>
<dbReference type="AlphaFoldDB" id="A0A918V945"/>
<dbReference type="InterPro" id="IPR050639">
    <property type="entry name" value="SSR_resolvase"/>
</dbReference>
<dbReference type="InterPro" id="IPR011109">
    <property type="entry name" value="DNA_bind_recombinase_dom"/>
</dbReference>
<dbReference type="InterPro" id="IPR036162">
    <property type="entry name" value="Resolvase-like_N_sf"/>
</dbReference>
<dbReference type="EMBL" id="BMWH01000004">
    <property type="protein sequence ID" value="GGZ80509.1"/>
    <property type="molecule type" value="Genomic_DNA"/>
</dbReference>
<name>A0A918V945_9ACTN</name>
<gene>
    <name evidence="4" type="ORF">GCM10010389_17970</name>
</gene>
<dbReference type="GO" id="GO:0003677">
    <property type="term" value="F:DNA binding"/>
    <property type="evidence" value="ECO:0007669"/>
    <property type="project" value="InterPro"/>
</dbReference>
<dbReference type="GO" id="GO:0000150">
    <property type="term" value="F:DNA strand exchange activity"/>
    <property type="evidence" value="ECO:0007669"/>
    <property type="project" value="InterPro"/>
</dbReference>
<proteinExistence type="predicted"/>
<evidence type="ECO:0000313" key="4">
    <source>
        <dbReference type="EMBL" id="GGZ80509.1"/>
    </source>
</evidence>
<accession>A0A918V945</accession>
<dbReference type="SMART" id="SM00857">
    <property type="entry name" value="Resolvase"/>
    <property type="match status" value="1"/>
</dbReference>
<dbReference type="PANTHER" id="PTHR30461:SF23">
    <property type="entry name" value="DNA RECOMBINASE-RELATED"/>
    <property type="match status" value="1"/>
</dbReference>
<feature type="domain" description="Resolvase/invertase-type recombinase catalytic" evidence="2">
    <location>
        <begin position="16"/>
        <end position="165"/>
    </location>
</feature>
<comment type="caution">
    <text evidence="4">The sequence shown here is derived from an EMBL/GenBank/DDBJ whole genome shotgun (WGS) entry which is preliminary data.</text>
</comment>
<feature type="domain" description="Recombinase" evidence="3">
    <location>
        <begin position="196"/>
        <end position="319"/>
    </location>
</feature>